<evidence type="ECO:0000256" key="2">
    <source>
        <dbReference type="SAM" id="MobiDB-lite"/>
    </source>
</evidence>
<feature type="region of interest" description="Disordered" evidence="2">
    <location>
        <begin position="384"/>
        <end position="444"/>
    </location>
</feature>
<feature type="compositionally biased region" description="Polar residues" evidence="2">
    <location>
        <begin position="430"/>
        <end position="440"/>
    </location>
</feature>
<keyword evidence="1" id="KW-0175">Coiled coil</keyword>
<dbReference type="GeneID" id="39737898"/>
<reference evidence="3 4" key="1">
    <citation type="submission" date="2015-04" db="EMBL/GenBank/DDBJ databases">
        <authorList>
            <consortium name="Pathogen Informatics"/>
        </authorList>
    </citation>
    <scope>NUCLEOTIDE SEQUENCE [LARGE SCALE GENOMIC DNA]</scope>
    <source>
        <strain evidence="3 4">SGS1</strain>
    </source>
</reference>
<protein>
    <recommendedName>
        <fullName evidence="5">CCAAT-box DNA binding protein subunit B</fullName>
    </recommendedName>
</protein>
<gene>
    <name evidence="3" type="ORF">PRELSG_1265400</name>
</gene>
<feature type="coiled-coil region" evidence="1">
    <location>
        <begin position="163"/>
        <end position="271"/>
    </location>
</feature>
<dbReference type="EMBL" id="LN835307">
    <property type="protein sequence ID" value="CRH01759.1"/>
    <property type="molecule type" value="Genomic_DNA"/>
</dbReference>
<evidence type="ECO:0008006" key="5">
    <source>
        <dbReference type="Google" id="ProtNLM"/>
    </source>
</evidence>
<sequence length="579" mass="69576">MIFGKIEENKNIKENTAESCKSYYEDFVELRKKIILKEKEIIEKRKNSLKVGENPKNKLSYRSFDEFYKYRKNYEEYENKIKNEAWKLLNKASHRNNPCSEEQIKNDEKYSYIKFKTERQGTVKQLKEYFQKIQEEKIQKRKNSLCIKNTMKSPIKTNPKDNKVELKKKKETVLENNENEKKKCILDNSEKEKKKCILENNENEEKEYILENNENEEKKYILENKEKEQITETYNNNYTLKSKVAKGVINKDNDKNEIKKLNKRIENINAKEIELLYNLINEMKNSYESDEDYISNLIEELHNSNKRYMIDKILDLLKIFDDKISSNVLNKNLKGNNLNLEKKENIIDKTNYDEDFKETEEVLEKKKLNDEMYKSNKKYIKENKDSIKDKEQSEKINHMNNEMEFSDINKNNKKKEKTGIEDKKNKNEKLMNNSNTNSSDAQKKCIKEDSIHEDKLNNNYKNENFYINKNENNKEKINDSNVDIYNKEDKPNNKNIINDNKIEKDANYASKFEWFYSTMKDIYEDVNEYEENSNLNEEIKDYSSDDSENNDLFLWIKNRDVQNILNEKNNINEEDIIGE</sequence>
<feature type="compositionally biased region" description="Basic and acidic residues" evidence="2">
    <location>
        <begin position="417"/>
        <end position="429"/>
    </location>
</feature>
<dbReference type="RefSeq" id="XP_028534758.1">
    <property type="nucleotide sequence ID" value="XM_028678472.1"/>
</dbReference>
<proteinExistence type="predicted"/>
<feature type="compositionally biased region" description="Basic and acidic residues" evidence="2">
    <location>
        <begin position="384"/>
        <end position="397"/>
    </location>
</feature>
<dbReference type="OMA" id="DNTPNDY"/>
<dbReference type="AlphaFoldDB" id="A0A1J1HAY6"/>
<dbReference type="Proteomes" id="UP000220158">
    <property type="component" value="Chromosome 12"/>
</dbReference>
<dbReference type="KEGG" id="prel:PRELSG_1265400"/>
<evidence type="ECO:0000256" key="1">
    <source>
        <dbReference type="SAM" id="Coils"/>
    </source>
</evidence>
<accession>A0A1J1HAY6</accession>
<dbReference type="VEuPathDB" id="PlasmoDB:PRELSG_1265400"/>
<organism evidence="3 4">
    <name type="scientific">Plasmodium relictum</name>
    <dbReference type="NCBI Taxonomy" id="85471"/>
    <lineage>
        <taxon>Eukaryota</taxon>
        <taxon>Sar</taxon>
        <taxon>Alveolata</taxon>
        <taxon>Apicomplexa</taxon>
        <taxon>Aconoidasida</taxon>
        <taxon>Haemosporida</taxon>
        <taxon>Plasmodiidae</taxon>
        <taxon>Plasmodium</taxon>
        <taxon>Plasmodium (Haemamoeba)</taxon>
    </lineage>
</organism>
<dbReference type="OrthoDB" id="378706at2759"/>
<evidence type="ECO:0000313" key="3">
    <source>
        <dbReference type="EMBL" id="CRH01759.1"/>
    </source>
</evidence>
<name>A0A1J1HAY6_PLARL</name>
<evidence type="ECO:0000313" key="4">
    <source>
        <dbReference type="Proteomes" id="UP000220158"/>
    </source>
</evidence>
<keyword evidence="4" id="KW-1185">Reference proteome</keyword>